<dbReference type="RefSeq" id="WP_267775632.1">
    <property type="nucleotide sequence ID" value="NZ_JAPNKE010000002.1"/>
</dbReference>
<feature type="compositionally biased region" description="Polar residues" evidence="1">
    <location>
        <begin position="31"/>
        <end position="45"/>
    </location>
</feature>
<keyword evidence="2" id="KW-0732">Signal</keyword>
<feature type="chain" id="PRO_5040725818" evidence="2">
    <location>
        <begin position="20"/>
        <end position="558"/>
    </location>
</feature>
<dbReference type="Proteomes" id="UP001150924">
    <property type="component" value="Unassembled WGS sequence"/>
</dbReference>
<feature type="compositionally biased region" description="Low complexity" evidence="1">
    <location>
        <begin position="75"/>
        <end position="85"/>
    </location>
</feature>
<dbReference type="AlphaFoldDB" id="A0A9X3F686"/>
<evidence type="ECO:0000256" key="2">
    <source>
        <dbReference type="SAM" id="SignalP"/>
    </source>
</evidence>
<evidence type="ECO:0000313" key="4">
    <source>
        <dbReference type="Proteomes" id="UP001150924"/>
    </source>
</evidence>
<comment type="caution">
    <text evidence="3">The sequence shown here is derived from an EMBL/GenBank/DDBJ whole genome shotgun (WGS) entry which is preliminary data.</text>
</comment>
<evidence type="ECO:0000313" key="3">
    <source>
        <dbReference type="EMBL" id="MCY1012276.1"/>
    </source>
</evidence>
<keyword evidence="4" id="KW-1185">Reference proteome</keyword>
<feature type="compositionally biased region" description="Low complexity" evidence="1">
    <location>
        <begin position="46"/>
        <end position="66"/>
    </location>
</feature>
<gene>
    <name evidence="3" type="ORF">OV079_43430</name>
</gene>
<evidence type="ECO:0000256" key="1">
    <source>
        <dbReference type="SAM" id="MobiDB-lite"/>
    </source>
</evidence>
<accession>A0A9X3F686</accession>
<reference evidence="3" key="1">
    <citation type="submission" date="2022-11" db="EMBL/GenBank/DDBJ databases">
        <title>Minimal conservation of predation-associated metabolite biosynthetic gene clusters underscores biosynthetic potential of Myxococcota including descriptions for ten novel species: Archangium lansinium sp. nov., Myxococcus landrumus sp. nov., Nannocystis bai.</title>
        <authorList>
            <person name="Ahearne A."/>
            <person name="Stevens C."/>
            <person name="Phillips K."/>
        </authorList>
    </citation>
    <scope>NUCLEOTIDE SEQUENCE</scope>
    <source>
        <strain evidence="3">Na p29</strain>
    </source>
</reference>
<organism evidence="3 4">
    <name type="scientific">Nannocystis pusilla</name>
    <dbReference type="NCBI Taxonomy" id="889268"/>
    <lineage>
        <taxon>Bacteria</taxon>
        <taxon>Pseudomonadati</taxon>
        <taxon>Myxococcota</taxon>
        <taxon>Polyangia</taxon>
        <taxon>Nannocystales</taxon>
        <taxon>Nannocystaceae</taxon>
        <taxon>Nannocystis</taxon>
    </lineage>
</organism>
<proteinExistence type="predicted"/>
<feature type="region of interest" description="Disordered" evidence="1">
    <location>
        <begin position="27"/>
        <end position="89"/>
    </location>
</feature>
<name>A0A9X3F686_9BACT</name>
<protein>
    <submittedName>
        <fullName evidence="3">Uncharacterized protein</fullName>
    </submittedName>
</protein>
<sequence length="558" mass="57865">MFRLALVAAALAGCTLDWDAVSQAGHALPPLTTSSTGDEATTSGEDASTGTSTDASTTDAGTTTSGPVTLGGSGSASDSDTGTSGDDTKAVPVEVEVVINSPSPMVDVGEVQVSVWTSRPVASIDVFDNDAPLVLGAAPINPVHVFEVTSDDVPGDGTHTIRAVAHAADGVSGQDAEQLVIDVQPGGTDVWPPYVKPGPINGFTSAAIRGNGIDVAGYFETNDGLEAVAVRIDGTKGQPEGEPIHLGPVAVIGGGRGPTIAVTGDDAAFVAWTLPDSGSTRWALTEIHFGEPQGPTRIGTLGTSVNAMTAVDDVLILVGADEVSPGTHDLKAWWISATDAEIVHERTFAAPSDEDKFNSWDEVARGVAVVDDEVVVVGERQIPDTEQALVRRTVVLQHLLEGTPLSEWTSPGELLEEDAGMAVAPLRAGGFVVVGWARDKGSIRQVMTRWFSAESELTSFRIEPTPGNDASGLAVGEDREGKLIIAGTLQQPKTDANAWIFALPGPVGAPAWQVIRNGPGQGPDEAASLAIDTWGYTYIAGSEFDALQPRAFALRLYP</sequence>
<feature type="signal peptide" evidence="2">
    <location>
        <begin position="1"/>
        <end position="19"/>
    </location>
</feature>
<dbReference type="EMBL" id="JAPNKE010000002">
    <property type="protein sequence ID" value="MCY1012276.1"/>
    <property type="molecule type" value="Genomic_DNA"/>
</dbReference>